<keyword evidence="6 9" id="KW-0328">Glycosyltransferase</keyword>
<evidence type="ECO:0000256" key="1">
    <source>
        <dbReference type="ARBA" id="ARBA00003237"/>
    </source>
</evidence>
<dbReference type="PANTHER" id="PTHR32179:SF3">
    <property type="entry name" value="NICOTINATE-NUCLEOTIDE PYROPHOSPHORYLASE [CARBOXYLATING]"/>
    <property type="match status" value="1"/>
</dbReference>
<dbReference type="InterPro" id="IPR022412">
    <property type="entry name" value="Quinolinate_PRibosylTrfase_N"/>
</dbReference>
<evidence type="ECO:0000256" key="5">
    <source>
        <dbReference type="ARBA" id="ARBA00022642"/>
    </source>
</evidence>
<dbReference type="Proteomes" id="UP001501294">
    <property type="component" value="Unassembled WGS sequence"/>
</dbReference>
<protein>
    <recommendedName>
        <fullName evidence="4">nicotinate-nucleotide diphosphorylase (carboxylating)</fullName>
        <ecNumber evidence="4">2.4.2.19</ecNumber>
    </recommendedName>
    <alternativeName>
        <fullName evidence="8">Quinolinate phosphoribosyltransferase [decarboxylating]</fullName>
    </alternativeName>
</protein>
<dbReference type="SUPFAM" id="SSF54675">
    <property type="entry name" value="Nicotinate/Quinolinate PRTase N-terminal domain-like"/>
    <property type="match status" value="1"/>
</dbReference>
<dbReference type="SUPFAM" id="SSF51690">
    <property type="entry name" value="Nicotinate/Quinolinate PRTase C-terminal domain-like"/>
    <property type="match status" value="1"/>
</dbReference>
<evidence type="ECO:0000256" key="8">
    <source>
        <dbReference type="ARBA" id="ARBA00033102"/>
    </source>
</evidence>
<evidence type="ECO:0000256" key="3">
    <source>
        <dbReference type="ARBA" id="ARBA00009400"/>
    </source>
</evidence>
<dbReference type="InterPro" id="IPR036068">
    <property type="entry name" value="Nicotinate_pribotase-like_C"/>
</dbReference>
<dbReference type="Gene3D" id="3.20.20.70">
    <property type="entry name" value="Aldolase class I"/>
    <property type="match status" value="1"/>
</dbReference>
<evidence type="ECO:0000256" key="7">
    <source>
        <dbReference type="ARBA" id="ARBA00022679"/>
    </source>
</evidence>
<dbReference type="Pfam" id="PF02749">
    <property type="entry name" value="QRPTase_N"/>
    <property type="match status" value="1"/>
</dbReference>
<name>A0ABP8I2W5_9GAMM</name>
<organism evidence="12 13">
    <name type="scientific">Kangiella taiwanensis</name>
    <dbReference type="NCBI Taxonomy" id="1079179"/>
    <lineage>
        <taxon>Bacteria</taxon>
        <taxon>Pseudomonadati</taxon>
        <taxon>Pseudomonadota</taxon>
        <taxon>Gammaproteobacteria</taxon>
        <taxon>Kangiellales</taxon>
        <taxon>Kangiellaceae</taxon>
        <taxon>Kangiella</taxon>
    </lineage>
</organism>
<reference evidence="13" key="1">
    <citation type="journal article" date="2019" name="Int. J. Syst. Evol. Microbiol.">
        <title>The Global Catalogue of Microorganisms (GCM) 10K type strain sequencing project: providing services to taxonomists for standard genome sequencing and annotation.</title>
        <authorList>
            <consortium name="The Broad Institute Genomics Platform"/>
            <consortium name="The Broad Institute Genome Sequencing Center for Infectious Disease"/>
            <person name="Wu L."/>
            <person name="Ma J."/>
        </authorList>
    </citation>
    <scope>NUCLEOTIDE SEQUENCE [LARGE SCALE GENOMIC DNA]</scope>
    <source>
        <strain evidence="13">JCM 17727</strain>
    </source>
</reference>
<dbReference type="InterPro" id="IPR037128">
    <property type="entry name" value="Quinolinate_PRibosylTase_N_sf"/>
</dbReference>
<dbReference type="NCBIfam" id="TIGR00078">
    <property type="entry name" value="nadC"/>
    <property type="match status" value="1"/>
</dbReference>
<dbReference type="PANTHER" id="PTHR32179">
    <property type="entry name" value="NICOTINATE-NUCLEOTIDE PYROPHOSPHORYLASE [CARBOXYLATING]"/>
    <property type="match status" value="1"/>
</dbReference>
<dbReference type="Gene3D" id="3.90.1170.20">
    <property type="entry name" value="Quinolinate phosphoribosyl transferase, N-terminal domain"/>
    <property type="match status" value="1"/>
</dbReference>
<feature type="domain" description="Quinolinate phosphoribosyl transferase N-terminal" evidence="11">
    <location>
        <begin position="33"/>
        <end position="117"/>
    </location>
</feature>
<evidence type="ECO:0000256" key="6">
    <source>
        <dbReference type="ARBA" id="ARBA00022676"/>
    </source>
</evidence>
<dbReference type="InterPro" id="IPR002638">
    <property type="entry name" value="Quinolinate_PRibosylTrfase_C"/>
</dbReference>
<comment type="function">
    <text evidence="1">Involved in the catabolism of quinolinic acid (QA).</text>
</comment>
<comment type="pathway">
    <text evidence="2">Cofactor biosynthesis; NAD(+) biosynthesis; nicotinate D-ribonucleotide from quinolinate: step 1/1.</text>
</comment>
<evidence type="ECO:0000259" key="11">
    <source>
        <dbReference type="Pfam" id="PF02749"/>
    </source>
</evidence>
<dbReference type="PIRSF" id="PIRSF006250">
    <property type="entry name" value="NadC_ModD"/>
    <property type="match status" value="1"/>
</dbReference>
<evidence type="ECO:0000256" key="4">
    <source>
        <dbReference type="ARBA" id="ARBA00011944"/>
    </source>
</evidence>
<evidence type="ECO:0000256" key="9">
    <source>
        <dbReference type="PIRNR" id="PIRNR006250"/>
    </source>
</evidence>
<sequence>MIDIPYQAKLQQNIQYQVQKALEEDLGSLEGVDVTAELIEADKAAKGRLITREDCVVCGIDWFNAVFEALDPAIKLSWKCQDGDKMSANDTLCEIEGNARNILTAERSAMNFLQTLSGTATITARYVRELKGTDCQLLDTRKTIPLMRLAQKYAVYCGGGKNHRMGLFDAFLIKENHIVSTGSIENAVKTARRNHPDTLVEVEVETFAQLDQALDAGADVIMLDNFSIDDMRTGVAINQMHSHTAKIEASGNVTIDTLRDIADTGVDFISVGALTKHVKAVDLSLRLEM</sequence>
<dbReference type="InterPro" id="IPR013785">
    <property type="entry name" value="Aldolase_TIM"/>
</dbReference>
<dbReference type="RefSeq" id="WP_223578373.1">
    <property type="nucleotide sequence ID" value="NZ_BAABFU010000002.1"/>
</dbReference>
<dbReference type="Pfam" id="PF01729">
    <property type="entry name" value="QRPTase_C"/>
    <property type="match status" value="1"/>
</dbReference>
<dbReference type="InterPro" id="IPR027277">
    <property type="entry name" value="NadC/ModD"/>
</dbReference>
<evidence type="ECO:0000313" key="13">
    <source>
        <dbReference type="Proteomes" id="UP001501294"/>
    </source>
</evidence>
<dbReference type="InterPro" id="IPR004393">
    <property type="entry name" value="NadC"/>
</dbReference>
<feature type="domain" description="Quinolinate phosphoribosyl transferase C-terminal" evidence="10">
    <location>
        <begin position="120"/>
        <end position="286"/>
    </location>
</feature>
<dbReference type="CDD" id="cd01572">
    <property type="entry name" value="QPRTase"/>
    <property type="match status" value="1"/>
</dbReference>
<accession>A0ABP8I2W5</accession>
<proteinExistence type="inferred from homology"/>
<comment type="similarity">
    <text evidence="3 9">Belongs to the NadC/ModD family.</text>
</comment>
<evidence type="ECO:0000259" key="10">
    <source>
        <dbReference type="Pfam" id="PF01729"/>
    </source>
</evidence>
<gene>
    <name evidence="12" type="primary">nadC</name>
    <name evidence="12" type="ORF">GCM10023150_15520</name>
</gene>
<dbReference type="EC" id="2.4.2.19" evidence="4"/>
<evidence type="ECO:0000313" key="12">
    <source>
        <dbReference type="EMBL" id="GAA4350178.1"/>
    </source>
</evidence>
<keyword evidence="7 9" id="KW-0808">Transferase</keyword>
<comment type="caution">
    <text evidence="12">The sequence shown here is derived from an EMBL/GenBank/DDBJ whole genome shotgun (WGS) entry which is preliminary data.</text>
</comment>
<keyword evidence="13" id="KW-1185">Reference proteome</keyword>
<dbReference type="EMBL" id="BAABFU010000002">
    <property type="protein sequence ID" value="GAA4350178.1"/>
    <property type="molecule type" value="Genomic_DNA"/>
</dbReference>
<evidence type="ECO:0000256" key="2">
    <source>
        <dbReference type="ARBA" id="ARBA00004893"/>
    </source>
</evidence>
<keyword evidence="5" id="KW-0662">Pyridine nucleotide biosynthesis</keyword>